<organism evidence="2 3">
    <name type="scientific">Cotesia glomerata</name>
    <name type="common">Lepidopteran parasitic wasp</name>
    <name type="synonym">Apanteles glomeratus</name>
    <dbReference type="NCBI Taxonomy" id="32391"/>
    <lineage>
        <taxon>Eukaryota</taxon>
        <taxon>Metazoa</taxon>
        <taxon>Ecdysozoa</taxon>
        <taxon>Arthropoda</taxon>
        <taxon>Hexapoda</taxon>
        <taxon>Insecta</taxon>
        <taxon>Pterygota</taxon>
        <taxon>Neoptera</taxon>
        <taxon>Endopterygota</taxon>
        <taxon>Hymenoptera</taxon>
        <taxon>Apocrita</taxon>
        <taxon>Ichneumonoidea</taxon>
        <taxon>Braconidae</taxon>
        <taxon>Microgastrinae</taxon>
        <taxon>Cotesia</taxon>
    </lineage>
</organism>
<feature type="region of interest" description="Disordered" evidence="1">
    <location>
        <begin position="38"/>
        <end position="66"/>
    </location>
</feature>
<evidence type="ECO:0000256" key="1">
    <source>
        <dbReference type="SAM" id="MobiDB-lite"/>
    </source>
</evidence>
<name>A0AAV7ID66_COTGL</name>
<proteinExistence type="predicted"/>
<gene>
    <name evidence="2" type="ORF">KQX54_018131</name>
</gene>
<dbReference type="AlphaFoldDB" id="A0AAV7ID66"/>
<dbReference type="Proteomes" id="UP000826195">
    <property type="component" value="Unassembled WGS sequence"/>
</dbReference>
<accession>A0AAV7ID66</accession>
<keyword evidence="3" id="KW-1185">Reference proteome</keyword>
<dbReference type="EMBL" id="JAHXZJ010001864">
    <property type="protein sequence ID" value="KAH0550215.1"/>
    <property type="molecule type" value="Genomic_DNA"/>
</dbReference>
<comment type="caution">
    <text evidence="2">The sequence shown here is derived from an EMBL/GenBank/DDBJ whole genome shotgun (WGS) entry which is preliminary data.</text>
</comment>
<feature type="compositionally biased region" description="Basic and acidic residues" evidence="1">
    <location>
        <begin position="40"/>
        <end position="59"/>
    </location>
</feature>
<evidence type="ECO:0000313" key="2">
    <source>
        <dbReference type="EMBL" id="KAH0550215.1"/>
    </source>
</evidence>
<protein>
    <submittedName>
        <fullName evidence="2">Uncharacterized protein</fullName>
    </submittedName>
</protein>
<sequence>MSWHVIAPQRISQSSSRAGTCCTKRKRLKKSLQELSVRNKPADGRVNEKRNSSREKNMKPLEINSTSNQLLNSHSDSAITDIHLTFYGLLLYTSCTSYNVALALGCPPRSRLIACTERDTVQDVNGCRRLTRKRHNDNFSWIMVPRQA</sequence>
<reference evidence="2 3" key="1">
    <citation type="journal article" date="2021" name="J. Hered.">
        <title>A chromosome-level genome assembly of the parasitoid wasp, Cotesia glomerata (Hymenoptera: Braconidae).</title>
        <authorList>
            <person name="Pinto B.J."/>
            <person name="Weis J.J."/>
            <person name="Gamble T."/>
            <person name="Ode P.J."/>
            <person name="Paul R."/>
            <person name="Zaspel J.M."/>
        </authorList>
    </citation>
    <scope>NUCLEOTIDE SEQUENCE [LARGE SCALE GENOMIC DNA]</scope>
    <source>
        <strain evidence="2">CgM1</strain>
    </source>
</reference>
<evidence type="ECO:0000313" key="3">
    <source>
        <dbReference type="Proteomes" id="UP000826195"/>
    </source>
</evidence>